<keyword evidence="2" id="KW-0812">Transmembrane</keyword>
<accession>A0AAX1WYU2</accession>
<dbReference type="RefSeq" id="WP_302078001.1">
    <property type="nucleotide sequence ID" value="NZ_RJVL01000001.1"/>
</dbReference>
<dbReference type="InterPro" id="IPR007813">
    <property type="entry name" value="PilN"/>
</dbReference>
<name>A0AAX1WYU2_9BURK</name>
<feature type="region of interest" description="Disordered" evidence="1">
    <location>
        <begin position="393"/>
        <end position="438"/>
    </location>
</feature>
<feature type="compositionally biased region" description="Low complexity" evidence="1">
    <location>
        <begin position="423"/>
        <end position="438"/>
    </location>
</feature>
<protein>
    <submittedName>
        <fullName evidence="3">General secretion pathway protein L</fullName>
    </submittedName>
</protein>
<dbReference type="Proteomes" id="UP000271868">
    <property type="component" value="Unassembled WGS sequence"/>
</dbReference>
<dbReference type="EMBL" id="RJVL01000001">
    <property type="protein sequence ID" value="ROR50517.1"/>
    <property type="molecule type" value="Genomic_DNA"/>
</dbReference>
<feature type="compositionally biased region" description="Low complexity" evidence="1">
    <location>
        <begin position="393"/>
        <end position="403"/>
    </location>
</feature>
<reference evidence="3 4" key="1">
    <citation type="submission" date="2018-11" db="EMBL/GenBank/DDBJ databases">
        <title>Genomic Encyclopedia of Type Strains, Phase IV (KMG-IV): sequencing the most valuable type-strain genomes for metagenomic binning, comparative biology and taxonomic classification.</title>
        <authorList>
            <person name="Goeker M."/>
        </authorList>
    </citation>
    <scope>NUCLEOTIDE SEQUENCE [LARGE SCALE GENOMIC DNA]</scope>
    <source>
        <strain evidence="3 4">DSM 15985</strain>
    </source>
</reference>
<feature type="transmembrane region" description="Helical" evidence="2">
    <location>
        <begin position="192"/>
        <end position="213"/>
    </location>
</feature>
<feature type="compositionally biased region" description="Gly residues" evidence="1">
    <location>
        <begin position="404"/>
        <end position="422"/>
    </location>
</feature>
<dbReference type="AlphaFoldDB" id="A0AAX1WYU2"/>
<organism evidence="3 4">
    <name type="scientific">Diaphorobacter nitroreducens</name>
    <dbReference type="NCBI Taxonomy" id="164759"/>
    <lineage>
        <taxon>Bacteria</taxon>
        <taxon>Pseudomonadati</taxon>
        <taxon>Pseudomonadota</taxon>
        <taxon>Betaproteobacteria</taxon>
        <taxon>Burkholderiales</taxon>
        <taxon>Comamonadaceae</taxon>
        <taxon>Diaphorobacter</taxon>
    </lineage>
</organism>
<evidence type="ECO:0000313" key="4">
    <source>
        <dbReference type="Proteomes" id="UP000271868"/>
    </source>
</evidence>
<feature type="compositionally biased region" description="Polar residues" evidence="1">
    <location>
        <begin position="354"/>
        <end position="364"/>
    </location>
</feature>
<feature type="compositionally biased region" description="Low complexity" evidence="1">
    <location>
        <begin position="365"/>
        <end position="374"/>
    </location>
</feature>
<keyword evidence="2" id="KW-1133">Transmembrane helix</keyword>
<keyword evidence="4" id="KW-1185">Reference proteome</keyword>
<gene>
    <name evidence="3" type="ORF">EDC60_0270</name>
</gene>
<evidence type="ECO:0000313" key="3">
    <source>
        <dbReference type="EMBL" id="ROR50517.1"/>
    </source>
</evidence>
<feature type="region of interest" description="Disordered" evidence="1">
    <location>
        <begin position="354"/>
        <end position="374"/>
    </location>
</feature>
<sequence>MPSITSDARFLGIDLHALWREIRQTWSGMHDWPLLSWLTPAVPVVLLHPVEGQSLWRGESSFAQSSGFLTARFTAVALPEEYVLRREMILPAMAAADVASAVALEARANSPFAPQDLVYGYRVQTPSQGGHRVELALASRRQIGLYLESQSSRLEGVAEPEVWVRNLSSPPTVLEGYGEGLRKAYIKRQRNAGYSLLALAMVLLSVIAITPTLQLRMRALEAAAAYQDAVRRTAPLVKEREGLMQSIETIGALSEVLSGRIEPLKVLDRLTQVLPDDTAVQSFKLQGLKVTLVGVTANASALMQLLGDQPGLRDVKAPSAATRLGGATKENFVIEFMLDPQQFGVVDRPLSGATSADSLAKSNGSVAPSPVMPSSAAVAPAGAASAAVAPASKAAAPMTSGAGTRAGGATFGGGRASFGGGRVAPASSPAVAASGSAP</sequence>
<dbReference type="Pfam" id="PF05137">
    <property type="entry name" value="PilN"/>
    <property type="match status" value="1"/>
</dbReference>
<proteinExistence type="predicted"/>
<evidence type="ECO:0000256" key="1">
    <source>
        <dbReference type="SAM" id="MobiDB-lite"/>
    </source>
</evidence>
<comment type="caution">
    <text evidence="3">The sequence shown here is derived from an EMBL/GenBank/DDBJ whole genome shotgun (WGS) entry which is preliminary data.</text>
</comment>
<evidence type="ECO:0000256" key="2">
    <source>
        <dbReference type="SAM" id="Phobius"/>
    </source>
</evidence>
<keyword evidence="2" id="KW-0472">Membrane</keyword>